<evidence type="ECO:0000313" key="1">
    <source>
        <dbReference type="EMBL" id="MQL72535.1"/>
    </source>
</evidence>
<comment type="caution">
    <text evidence="1">The sequence shown here is derived from an EMBL/GenBank/DDBJ whole genome shotgun (WGS) entry which is preliminary data.</text>
</comment>
<protein>
    <submittedName>
        <fullName evidence="1">Uncharacterized protein</fullName>
    </submittedName>
</protein>
<dbReference type="Proteomes" id="UP000652761">
    <property type="component" value="Unassembled WGS sequence"/>
</dbReference>
<keyword evidence="2" id="KW-1185">Reference proteome</keyword>
<name>A0A843TNC8_COLES</name>
<organism evidence="1 2">
    <name type="scientific">Colocasia esculenta</name>
    <name type="common">Wild taro</name>
    <name type="synonym">Arum esculentum</name>
    <dbReference type="NCBI Taxonomy" id="4460"/>
    <lineage>
        <taxon>Eukaryota</taxon>
        <taxon>Viridiplantae</taxon>
        <taxon>Streptophyta</taxon>
        <taxon>Embryophyta</taxon>
        <taxon>Tracheophyta</taxon>
        <taxon>Spermatophyta</taxon>
        <taxon>Magnoliopsida</taxon>
        <taxon>Liliopsida</taxon>
        <taxon>Araceae</taxon>
        <taxon>Aroideae</taxon>
        <taxon>Colocasieae</taxon>
        <taxon>Colocasia</taxon>
    </lineage>
</organism>
<sequence length="117" mass="12778">MMFPSVIRCPSLHDGYSLVVPSFHGRRWSSLGQICALGGFCSVSSRYRSFVLGCQSAVAPACVAPQPCGVSEVRGGSACGPSTLWRSEVAVLEVRRGSHLVVPWSRQFLPLWPVRDW</sequence>
<dbReference type="AlphaFoldDB" id="A0A843TNC8"/>
<dbReference type="EMBL" id="NMUH01000134">
    <property type="protein sequence ID" value="MQL72535.1"/>
    <property type="molecule type" value="Genomic_DNA"/>
</dbReference>
<proteinExistence type="predicted"/>
<accession>A0A843TNC8</accession>
<reference evidence="1" key="1">
    <citation type="submission" date="2017-07" db="EMBL/GenBank/DDBJ databases">
        <title>Taro Niue Genome Assembly and Annotation.</title>
        <authorList>
            <person name="Atibalentja N."/>
            <person name="Keating K."/>
            <person name="Fields C.J."/>
        </authorList>
    </citation>
    <scope>NUCLEOTIDE SEQUENCE</scope>
    <source>
        <strain evidence="1">Niue_2</strain>
        <tissue evidence="1">Leaf</tissue>
    </source>
</reference>
<evidence type="ECO:0000313" key="2">
    <source>
        <dbReference type="Proteomes" id="UP000652761"/>
    </source>
</evidence>
<gene>
    <name evidence="1" type="ORF">Taro_004878</name>
</gene>